<dbReference type="EMBL" id="JACEFO010001924">
    <property type="protein sequence ID" value="KAF8693559.1"/>
    <property type="molecule type" value="Genomic_DNA"/>
</dbReference>
<name>A0A835EK48_9POAL</name>
<proteinExistence type="predicted"/>
<reference evidence="1" key="1">
    <citation type="submission" date="2020-07" db="EMBL/GenBank/DDBJ databases">
        <title>Genome sequence and genetic diversity analysis of an under-domesticated orphan crop, white fonio (Digitaria exilis).</title>
        <authorList>
            <person name="Bennetzen J.L."/>
            <person name="Chen S."/>
            <person name="Ma X."/>
            <person name="Wang X."/>
            <person name="Yssel A.E.J."/>
            <person name="Chaluvadi S.R."/>
            <person name="Johnson M."/>
            <person name="Gangashetty P."/>
            <person name="Hamidou F."/>
            <person name="Sanogo M.D."/>
            <person name="Zwaenepoel A."/>
            <person name="Wallace J."/>
            <person name="Van De Peer Y."/>
            <person name="Van Deynze A."/>
        </authorList>
    </citation>
    <scope>NUCLEOTIDE SEQUENCE</scope>
    <source>
        <tissue evidence="1">Leaves</tissue>
    </source>
</reference>
<gene>
    <name evidence="1" type="ORF">HU200_038961</name>
</gene>
<protein>
    <submittedName>
        <fullName evidence="1">Uncharacterized protein</fullName>
    </submittedName>
</protein>
<organism evidence="1 2">
    <name type="scientific">Digitaria exilis</name>
    <dbReference type="NCBI Taxonomy" id="1010633"/>
    <lineage>
        <taxon>Eukaryota</taxon>
        <taxon>Viridiplantae</taxon>
        <taxon>Streptophyta</taxon>
        <taxon>Embryophyta</taxon>
        <taxon>Tracheophyta</taxon>
        <taxon>Spermatophyta</taxon>
        <taxon>Magnoliopsida</taxon>
        <taxon>Liliopsida</taxon>
        <taxon>Poales</taxon>
        <taxon>Poaceae</taxon>
        <taxon>PACMAD clade</taxon>
        <taxon>Panicoideae</taxon>
        <taxon>Panicodae</taxon>
        <taxon>Paniceae</taxon>
        <taxon>Anthephorinae</taxon>
        <taxon>Digitaria</taxon>
    </lineage>
</organism>
<sequence>MEEMNAVTLRVKPLLKDKINLWLSSLS</sequence>
<keyword evidence="2" id="KW-1185">Reference proteome</keyword>
<accession>A0A835EK48</accession>
<evidence type="ECO:0000313" key="2">
    <source>
        <dbReference type="Proteomes" id="UP000636709"/>
    </source>
</evidence>
<dbReference type="Proteomes" id="UP000636709">
    <property type="component" value="Unassembled WGS sequence"/>
</dbReference>
<evidence type="ECO:0000313" key="1">
    <source>
        <dbReference type="EMBL" id="KAF8693559.1"/>
    </source>
</evidence>
<dbReference type="AlphaFoldDB" id="A0A835EK48"/>
<comment type="caution">
    <text evidence="1">The sequence shown here is derived from an EMBL/GenBank/DDBJ whole genome shotgun (WGS) entry which is preliminary data.</text>
</comment>